<evidence type="ECO:0000313" key="3">
    <source>
        <dbReference type="EMBL" id="CAH0397049.1"/>
    </source>
</evidence>
<dbReference type="PROSITE" id="PS51029">
    <property type="entry name" value="MADF"/>
    <property type="match status" value="1"/>
</dbReference>
<organism evidence="3 4">
    <name type="scientific">Chilo suppressalis</name>
    <name type="common">Asiatic rice borer moth</name>
    <dbReference type="NCBI Taxonomy" id="168631"/>
    <lineage>
        <taxon>Eukaryota</taxon>
        <taxon>Metazoa</taxon>
        <taxon>Ecdysozoa</taxon>
        <taxon>Arthropoda</taxon>
        <taxon>Hexapoda</taxon>
        <taxon>Insecta</taxon>
        <taxon>Pterygota</taxon>
        <taxon>Neoptera</taxon>
        <taxon>Endopterygota</taxon>
        <taxon>Lepidoptera</taxon>
        <taxon>Glossata</taxon>
        <taxon>Ditrysia</taxon>
        <taxon>Pyraloidea</taxon>
        <taxon>Crambidae</taxon>
        <taxon>Crambinae</taxon>
        <taxon>Chilo</taxon>
    </lineage>
</organism>
<evidence type="ECO:0000256" key="1">
    <source>
        <dbReference type="SAM" id="MobiDB-lite"/>
    </source>
</evidence>
<evidence type="ECO:0000313" key="4">
    <source>
        <dbReference type="Proteomes" id="UP001153292"/>
    </source>
</evidence>
<feature type="region of interest" description="Disordered" evidence="1">
    <location>
        <begin position="333"/>
        <end position="410"/>
    </location>
</feature>
<protein>
    <recommendedName>
        <fullName evidence="2">MADF domain-containing protein</fullName>
    </recommendedName>
</protein>
<feature type="compositionally biased region" description="Low complexity" evidence="1">
    <location>
        <begin position="148"/>
        <end position="170"/>
    </location>
</feature>
<dbReference type="InterPro" id="IPR006578">
    <property type="entry name" value="MADF-dom"/>
</dbReference>
<dbReference type="Proteomes" id="UP001153292">
    <property type="component" value="Chromosome 1"/>
</dbReference>
<gene>
    <name evidence="3" type="ORF">CHILSU_LOCUS108</name>
</gene>
<dbReference type="InterPro" id="IPR012337">
    <property type="entry name" value="RNaseH-like_sf"/>
</dbReference>
<dbReference type="Pfam" id="PF10545">
    <property type="entry name" value="MADF_DNA_bdg"/>
    <property type="match status" value="1"/>
</dbReference>
<keyword evidence="4" id="KW-1185">Reference proteome</keyword>
<feature type="compositionally biased region" description="Basic and acidic residues" evidence="1">
    <location>
        <begin position="376"/>
        <end position="391"/>
    </location>
</feature>
<dbReference type="EMBL" id="OU963894">
    <property type="protein sequence ID" value="CAH0397049.1"/>
    <property type="molecule type" value="Genomic_DNA"/>
</dbReference>
<dbReference type="PANTHER" id="PTHR45749">
    <property type="match status" value="1"/>
</dbReference>
<feature type="region of interest" description="Disordered" evidence="1">
    <location>
        <begin position="120"/>
        <end position="192"/>
    </location>
</feature>
<feature type="region of interest" description="Disordered" evidence="1">
    <location>
        <begin position="263"/>
        <end position="284"/>
    </location>
</feature>
<feature type="domain" description="MADF" evidence="2">
    <location>
        <begin position="16"/>
        <end position="110"/>
    </location>
</feature>
<dbReference type="SUPFAM" id="SSF53098">
    <property type="entry name" value="Ribonuclease H-like"/>
    <property type="match status" value="1"/>
</dbReference>
<feature type="compositionally biased region" description="Basic residues" evidence="1">
    <location>
        <begin position="176"/>
        <end position="185"/>
    </location>
</feature>
<dbReference type="InterPro" id="IPR025398">
    <property type="entry name" value="DUF4371"/>
</dbReference>
<name>A0ABN8AWP3_CHISP</name>
<accession>A0ABN8AWP3</accession>
<dbReference type="PANTHER" id="PTHR45749:SF21">
    <property type="entry name" value="DUF4371 DOMAIN-CONTAINING PROTEIN"/>
    <property type="match status" value="1"/>
</dbReference>
<evidence type="ECO:0000259" key="2">
    <source>
        <dbReference type="PROSITE" id="PS51029"/>
    </source>
</evidence>
<dbReference type="Pfam" id="PF14291">
    <property type="entry name" value="DUF4371"/>
    <property type="match status" value="1"/>
</dbReference>
<reference evidence="3" key="1">
    <citation type="submission" date="2021-12" db="EMBL/GenBank/DDBJ databases">
        <authorList>
            <person name="King R."/>
        </authorList>
    </citation>
    <scope>NUCLEOTIDE SEQUENCE</scope>
</reference>
<proteinExistence type="predicted"/>
<dbReference type="SMART" id="SM00595">
    <property type="entry name" value="MADF"/>
    <property type="match status" value="1"/>
</dbReference>
<sequence>MSTVPPLEWSNEKLIRFLELYESERIIWDPRDKNHKLKHKVHDAWNRISTQMDNTPIEELKWKKKSLMATFRQLLKKKKASIRSGAGADDVFQPIWFPFETMERFLGPLYDVDETINTEQRNSHTEDEAQSPDVEPPLQSPSHQQINSPSWSVPSLSQSVPSSSQADRSSTPVHNRPNKAKKKPSLHIDEAQNKISQTLDTLNQVLRDKRTYTNENNEDECDLYAKLLAKKLRKYPESIRGTIMYQIDGLLLQNPYPTIRPGLARAAGRRSPRASGSRGPPKAKKFKMFTHRHRRGRHRILSVNFGLGLFPVLPTPLPLTSLNFTQMHSEIVSSRNEDQIEPPSIQAEATVATSSGGSENKREETTTSNQKFLDLNLDHPKPSLTHFDRDSSISSDSDSEISDEESKQDTLDASKKNLGCFICPNESDHIGIKKAFMEKHPIQVHEGKGVKLPFDPSKLYYRLLPNGEKIHRKWLSYSIELNKVYCSCCMAFGGKDNRDSTFITGHDVTPKHIYKSLETHENSHYHELAAKTAFQCLKGRDIESLLAGHQSKQREREVHTRRLVVHRLIDIVLFLGRQGIAYRGDKAEGAYSLDSVENHGNFLELVMMVANYDVILQNHVKQCIEESKKHKQKTIEKRKLVGKSTKRQYGRGSLITFLSKSFINKLIKTIATIGRNIILKDLKDSIIYSVMVDSTQDVAVMDQLAICVRYVVQGKVYERLLEMTVIDDSSGQALYERITSELAKYGIQASNIVACSFDGASNMKGCYNGLQAHFKKANENMIYTHCMAHVLNLVVADSTVKFLQAENVFGLVEESAVFLSTSYKRMEVWEKETKKQHTAHDKLYRLQKIGATRWWSKHKALSSIIDESVLRSGEIATDKLTNVITVFKEISDGNFDCKSRYMARNLASQWAKFENLFISFVLLDMFLVITPVSKYLQTKTLDYAIAWDLVQTLLKQINEKRNDKHFEFLYTKTKEYATAVNSKLEDSNIDLELQLDFTERRISKKKRMPGEQSSDDAPEISAAQHFKHVFFNMLDCARISIEERFCPNREILEDLSWLNPRKFNDIMTTKDFPAGVLSCISKLCNVERSILLIELKQFADQYKSFIKVVKTQDEQIPDEESNKAEEILKDRELDSEPESEEDNFRGFCNDSKKCFKCLSCAFSVIFELSGSGLFTNLYVVYKFILTIPCTQPRASNGARPGLPTINHQVDRSSSVFSNHSTSSQSQYSDYQVTLNPPIQQSQRVYIMQPTVQSDSSVEISIPEMNVPASPSHVIPQTSSTQYNILEPRVQPRFERSVTPQNQMNVIERAYWNATQN</sequence>